<name>A0A7R9BYY0_9CRUS</name>
<protein>
    <submittedName>
        <fullName evidence="2">Uncharacterized protein</fullName>
    </submittedName>
</protein>
<dbReference type="InterPro" id="IPR027417">
    <property type="entry name" value="P-loop_NTPase"/>
</dbReference>
<feature type="coiled-coil region" evidence="1">
    <location>
        <begin position="350"/>
        <end position="377"/>
    </location>
</feature>
<dbReference type="SUPFAM" id="SSF52540">
    <property type="entry name" value="P-loop containing nucleoside triphosphate hydrolases"/>
    <property type="match status" value="1"/>
</dbReference>
<gene>
    <name evidence="2" type="ORF">NMOB1V02_LOCUS11700</name>
</gene>
<dbReference type="Gene3D" id="3.40.50.300">
    <property type="entry name" value="P-loop containing nucleotide triphosphate hydrolases"/>
    <property type="match status" value="1"/>
</dbReference>
<sequence>MAGISCQGYCRAGLSSRGDPVTNPELAAQAIFIGEKNEEILEILIGDILEADALETLPLVAEDCGEDESDFEFEDKIERGIADLRGIVGDEVNIERLHRDDPFDSERVKILLFGKAAHGKSSLANFLVGLPSDGVVEVGDENDDDNIVLETYKPKTNPRKTQRKFETHKLERFWQADVTKPVQIVDTVGYDGISENEIFTGSTVEALKKERYFHMFIFITTGNLTFAEDDHKMFNVLTQTFGTGWLKNVAVIVSSYVIDGNKREVVKDAVLKKLNPLVNNEPPFIFLDPHHTENDYRESLRKPLERFYEKIHSFSHRPIVELGLADHLVSDYAERENFFNDEIERLEEGKEIDERKKRIIRKQIQRLRDKRMRLQHSLDQIDHGSIHWLSQDRDEL</sequence>
<keyword evidence="1" id="KW-0175">Coiled coil</keyword>
<reference evidence="2" key="1">
    <citation type="submission" date="2020-11" db="EMBL/GenBank/DDBJ databases">
        <authorList>
            <person name="Tran Van P."/>
        </authorList>
    </citation>
    <scope>NUCLEOTIDE SEQUENCE</scope>
</reference>
<dbReference type="Proteomes" id="UP000678499">
    <property type="component" value="Unassembled WGS sequence"/>
</dbReference>
<dbReference type="EMBL" id="CAJPEX010006919">
    <property type="protein sequence ID" value="CAG0924244.1"/>
    <property type="molecule type" value="Genomic_DNA"/>
</dbReference>
<proteinExistence type="predicted"/>
<organism evidence="2">
    <name type="scientific">Notodromas monacha</name>
    <dbReference type="NCBI Taxonomy" id="399045"/>
    <lineage>
        <taxon>Eukaryota</taxon>
        <taxon>Metazoa</taxon>
        <taxon>Ecdysozoa</taxon>
        <taxon>Arthropoda</taxon>
        <taxon>Crustacea</taxon>
        <taxon>Oligostraca</taxon>
        <taxon>Ostracoda</taxon>
        <taxon>Podocopa</taxon>
        <taxon>Podocopida</taxon>
        <taxon>Cypridocopina</taxon>
        <taxon>Cypridoidea</taxon>
        <taxon>Cyprididae</taxon>
        <taxon>Notodromas</taxon>
    </lineage>
</organism>
<keyword evidence="3" id="KW-1185">Reference proteome</keyword>
<evidence type="ECO:0000256" key="1">
    <source>
        <dbReference type="SAM" id="Coils"/>
    </source>
</evidence>
<evidence type="ECO:0000313" key="3">
    <source>
        <dbReference type="Proteomes" id="UP000678499"/>
    </source>
</evidence>
<dbReference type="OrthoDB" id="2386367at2759"/>
<dbReference type="AlphaFoldDB" id="A0A7R9BYY0"/>
<evidence type="ECO:0000313" key="2">
    <source>
        <dbReference type="EMBL" id="CAD7284092.1"/>
    </source>
</evidence>
<accession>A0A7R9BYY0</accession>
<dbReference type="EMBL" id="OA888956">
    <property type="protein sequence ID" value="CAD7284092.1"/>
    <property type="molecule type" value="Genomic_DNA"/>
</dbReference>